<name>A0ABR9JW62_9ACTN</name>
<keyword evidence="3 6" id="KW-0812">Transmembrane</keyword>
<proteinExistence type="predicted"/>
<reference evidence="7 8" key="1">
    <citation type="submission" date="2020-10" db="EMBL/GenBank/DDBJ databases">
        <title>Sequencing the genomes of 1000 actinobacteria strains.</title>
        <authorList>
            <person name="Klenk H.-P."/>
        </authorList>
    </citation>
    <scope>NUCLEOTIDE SEQUENCE [LARGE SCALE GENOMIC DNA]</scope>
    <source>
        <strain evidence="7 8">DSM 46744</strain>
    </source>
</reference>
<evidence type="ECO:0000256" key="3">
    <source>
        <dbReference type="ARBA" id="ARBA00022692"/>
    </source>
</evidence>
<gene>
    <name evidence="7" type="ORF">H4W34_004208</name>
</gene>
<dbReference type="Pfam" id="PF01810">
    <property type="entry name" value="LysE"/>
    <property type="match status" value="1"/>
</dbReference>
<accession>A0ABR9JW62</accession>
<dbReference type="RefSeq" id="WP_192760762.1">
    <property type="nucleotide sequence ID" value="NZ_JADBDZ010000001.1"/>
</dbReference>
<sequence length="211" mass="22480">MFNAHWQAFLAASVLLALTPGANQLLSLRNALQQGTADAVVALAGRFSAFLVLILATVAGLGAILLASEPVFTAVKWCGVAYLLYLGGRMLYRSRTHAAEPAREGTADVRRTRRELTRQEFGVAMTNPKALLLFGAFLPQFADRSAGAVPAQLLALGLAYIAVEFAAALVYAGVGGRLASFDLTARTRRWFDRATGVTMLAIAASLTRARP</sequence>
<comment type="caution">
    <text evidence="7">The sequence shown here is derived from an EMBL/GenBank/DDBJ whole genome shotgun (WGS) entry which is preliminary data.</text>
</comment>
<dbReference type="Proteomes" id="UP000627838">
    <property type="component" value="Unassembled WGS sequence"/>
</dbReference>
<evidence type="ECO:0000256" key="6">
    <source>
        <dbReference type="SAM" id="Phobius"/>
    </source>
</evidence>
<evidence type="ECO:0000256" key="2">
    <source>
        <dbReference type="ARBA" id="ARBA00022475"/>
    </source>
</evidence>
<keyword evidence="4 6" id="KW-1133">Transmembrane helix</keyword>
<dbReference type="EMBL" id="JADBDZ010000001">
    <property type="protein sequence ID" value="MBE1534375.1"/>
    <property type="molecule type" value="Genomic_DNA"/>
</dbReference>
<organism evidence="7 8">
    <name type="scientific">Actinomadura algeriensis</name>
    <dbReference type="NCBI Taxonomy" id="1679523"/>
    <lineage>
        <taxon>Bacteria</taxon>
        <taxon>Bacillati</taxon>
        <taxon>Actinomycetota</taxon>
        <taxon>Actinomycetes</taxon>
        <taxon>Streptosporangiales</taxon>
        <taxon>Thermomonosporaceae</taxon>
        <taxon>Actinomadura</taxon>
    </lineage>
</organism>
<dbReference type="PANTHER" id="PTHR30086:SF14">
    <property type="entry name" value="HOMOSERINE_HOMOSERINE LACTONE EFFLUX PROTEIN"/>
    <property type="match status" value="1"/>
</dbReference>
<keyword evidence="8" id="KW-1185">Reference proteome</keyword>
<dbReference type="InterPro" id="IPR001123">
    <property type="entry name" value="LeuE-type"/>
</dbReference>
<evidence type="ECO:0000256" key="1">
    <source>
        <dbReference type="ARBA" id="ARBA00004651"/>
    </source>
</evidence>
<evidence type="ECO:0000256" key="4">
    <source>
        <dbReference type="ARBA" id="ARBA00022989"/>
    </source>
</evidence>
<feature type="transmembrane region" description="Helical" evidence="6">
    <location>
        <begin position="121"/>
        <end position="142"/>
    </location>
</feature>
<dbReference type="PIRSF" id="PIRSF006324">
    <property type="entry name" value="LeuE"/>
    <property type="match status" value="1"/>
</dbReference>
<comment type="subcellular location">
    <subcellularLocation>
        <location evidence="1">Cell membrane</location>
        <topology evidence="1">Multi-pass membrane protein</topology>
    </subcellularLocation>
</comment>
<feature type="transmembrane region" description="Helical" evidence="6">
    <location>
        <begin position="47"/>
        <end position="67"/>
    </location>
</feature>
<dbReference type="PANTHER" id="PTHR30086">
    <property type="entry name" value="ARGININE EXPORTER PROTEIN ARGO"/>
    <property type="match status" value="1"/>
</dbReference>
<keyword evidence="2" id="KW-1003">Cell membrane</keyword>
<evidence type="ECO:0000256" key="5">
    <source>
        <dbReference type="ARBA" id="ARBA00023136"/>
    </source>
</evidence>
<protein>
    <submittedName>
        <fullName evidence="7">Threonine/homoserine/homoserine lactone efflux protein</fullName>
    </submittedName>
</protein>
<evidence type="ECO:0000313" key="8">
    <source>
        <dbReference type="Proteomes" id="UP000627838"/>
    </source>
</evidence>
<feature type="transmembrane region" description="Helical" evidence="6">
    <location>
        <begin position="154"/>
        <end position="178"/>
    </location>
</feature>
<keyword evidence="5 6" id="KW-0472">Membrane</keyword>
<evidence type="ECO:0000313" key="7">
    <source>
        <dbReference type="EMBL" id="MBE1534375.1"/>
    </source>
</evidence>